<keyword evidence="1" id="KW-1133">Transmembrane helix</keyword>
<protein>
    <submittedName>
        <fullName evidence="2">Uncharacterized protein</fullName>
    </submittedName>
</protein>
<feature type="transmembrane region" description="Helical" evidence="1">
    <location>
        <begin position="21"/>
        <end position="45"/>
    </location>
</feature>
<organism evidence="2">
    <name type="scientific">marine sediment metagenome</name>
    <dbReference type="NCBI Taxonomy" id="412755"/>
    <lineage>
        <taxon>unclassified sequences</taxon>
        <taxon>metagenomes</taxon>
        <taxon>ecological metagenomes</taxon>
    </lineage>
</organism>
<keyword evidence="1" id="KW-0812">Transmembrane</keyword>
<evidence type="ECO:0000313" key="2">
    <source>
        <dbReference type="EMBL" id="GAG69914.1"/>
    </source>
</evidence>
<dbReference type="AlphaFoldDB" id="X0ZKH3"/>
<name>X0ZKH3_9ZZZZ</name>
<feature type="non-terminal residue" evidence="2">
    <location>
        <position position="159"/>
    </location>
</feature>
<keyword evidence="1" id="KW-0472">Membrane</keyword>
<comment type="caution">
    <text evidence="2">The sequence shown here is derived from an EMBL/GenBank/DDBJ whole genome shotgun (WGS) entry which is preliminary data.</text>
</comment>
<accession>X0ZKH3</accession>
<reference evidence="2" key="1">
    <citation type="journal article" date="2014" name="Front. Microbiol.">
        <title>High frequency of phylogenetically diverse reductive dehalogenase-homologous genes in deep subseafloor sedimentary metagenomes.</title>
        <authorList>
            <person name="Kawai M."/>
            <person name="Futagami T."/>
            <person name="Toyoda A."/>
            <person name="Takaki Y."/>
            <person name="Nishi S."/>
            <person name="Hori S."/>
            <person name="Arai W."/>
            <person name="Tsubouchi T."/>
            <person name="Morono Y."/>
            <person name="Uchiyama I."/>
            <person name="Ito T."/>
            <person name="Fujiyama A."/>
            <person name="Inagaki F."/>
            <person name="Takami H."/>
        </authorList>
    </citation>
    <scope>NUCLEOTIDE SEQUENCE</scope>
    <source>
        <strain evidence="2">Expedition CK06-06</strain>
    </source>
</reference>
<gene>
    <name evidence="2" type="ORF">S01H4_05230</name>
</gene>
<dbReference type="EMBL" id="BART01001493">
    <property type="protein sequence ID" value="GAG69914.1"/>
    <property type="molecule type" value="Genomic_DNA"/>
</dbReference>
<evidence type="ECO:0000256" key="1">
    <source>
        <dbReference type="SAM" id="Phobius"/>
    </source>
</evidence>
<sequence length="159" mass="18424">MVSNQSTNEPKGRSKFLQGCLITVGIFLLLAFGFIAGIVATTGYISITNNVSPIDLLKPGRLWEEYFYREKEPQGGLPETLPEEYRAIPDKVKKMKGIWLSHWPYDFSPGYWSEGEHSIKIKWVFPDWYDFDKISEEEEIDKEIKKQLKNTSPPTYEII</sequence>
<proteinExistence type="predicted"/>